<reference evidence="2 3" key="1">
    <citation type="submission" date="2020-08" db="EMBL/GenBank/DDBJ databases">
        <title>Winogradskyella ouciana sp. nov., isolated from the hadal seawater of the Mariana Trench.</title>
        <authorList>
            <person name="He X."/>
        </authorList>
    </citation>
    <scope>NUCLEOTIDE SEQUENCE [LARGE SCALE GENOMIC DNA]</scope>
    <source>
        <strain evidence="2 3">KCTC 22026</strain>
    </source>
</reference>
<evidence type="ECO:0000313" key="3">
    <source>
        <dbReference type="Proteomes" id="UP000607435"/>
    </source>
</evidence>
<accession>A0ABR6Y012</accession>
<evidence type="ECO:0000313" key="2">
    <source>
        <dbReference type="EMBL" id="MBC3846088.1"/>
    </source>
</evidence>
<name>A0ABR6Y012_9FLAO</name>
<dbReference type="InterPro" id="IPR000182">
    <property type="entry name" value="GNAT_dom"/>
</dbReference>
<dbReference type="EMBL" id="JACOME010000001">
    <property type="protein sequence ID" value="MBC3846088.1"/>
    <property type="molecule type" value="Genomic_DNA"/>
</dbReference>
<keyword evidence="3" id="KW-1185">Reference proteome</keyword>
<dbReference type="PROSITE" id="PS51186">
    <property type="entry name" value="GNAT"/>
    <property type="match status" value="1"/>
</dbReference>
<sequence>MVVRQLGNVDFETIMDCFLLSFENYFVQMPTDHNFYRERWKAAGVRYDLSYGMFDGDKLVGFIINAIDYRQGHLIAYNSGTGVIPEYRGQLIVKEIYDYAIPVLIKNGITKCQLEVITENEKAIKSYEGIGFKNCKYYKCFSGTILVVTKNEYSVKELDFDMVNWNDIPNQEFYSWDNQNNSLEKGNYKYFQVLVENEVQSFFVINPENGYIAQLEVLIETSTSWPTLFSAIQSIQKDVRINNIDDRLTAKIKAVDMYGLNNTVDQFEMELDLKNN</sequence>
<feature type="domain" description="N-acetyltransferase" evidence="1">
    <location>
        <begin position="1"/>
        <end position="152"/>
    </location>
</feature>
<evidence type="ECO:0000259" key="1">
    <source>
        <dbReference type="PROSITE" id="PS51186"/>
    </source>
</evidence>
<proteinExistence type="predicted"/>
<dbReference type="InterPro" id="IPR016181">
    <property type="entry name" value="Acyl_CoA_acyltransferase"/>
</dbReference>
<organism evidence="2 3">
    <name type="scientific">Winogradskyella echinorum</name>
    <dbReference type="NCBI Taxonomy" id="538189"/>
    <lineage>
        <taxon>Bacteria</taxon>
        <taxon>Pseudomonadati</taxon>
        <taxon>Bacteroidota</taxon>
        <taxon>Flavobacteriia</taxon>
        <taxon>Flavobacteriales</taxon>
        <taxon>Flavobacteriaceae</taxon>
        <taxon>Winogradskyella</taxon>
    </lineage>
</organism>
<dbReference type="Pfam" id="PF00583">
    <property type="entry name" value="Acetyltransf_1"/>
    <property type="match status" value="1"/>
</dbReference>
<dbReference type="Proteomes" id="UP000607435">
    <property type="component" value="Unassembled WGS sequence"/>
</dbReference>
<comment type="caution">
    <text evidence="2">The sequence shown here is derived from an EMBL/GenBank/DDBJ whole genome shotgun (WGS) entry which is preliminary data.</text>
</comment>
<gene>
    <name evidence="2" type="ORF">H6H04_06845</name>
</gene>
<protein>
    <submittedName>
        <fullName evidence="2">GNAT family N-acetyltransferase</fullName>
    </submittedName>
</protein>
<dbReference type="RefSeq" id="WP_186845169.1">
    <property type="nucleotide sequence ID" value="NZ_JACOME010000001.1"/>
</dbReference>
<dbReference type="SUPFAM" id="SSF55729">
    <property type="entry name" value="Acyl-CoA N-acyltransferases (Nat)"/>
    <property type="match status" value="1"/>
</dbReference>
<dbReference type="CDD" id="cd04301">
    <property type="entry name" value="NAT_SF"/>
    <property type="match status" value="1"/>
</dbReference>
<dbReference type="Gene3D" id="3.40.630.30">
    <property type="match status" value="1"/>
</dbReference>